<dbReference type="AlphaFoldDB" id="A0A1D2MUP2"/>
<protein>
    <submittedName>
        <fullName evidence="5">Esterase FE4</fullName>
    </submittedName>
</protein>
<accession>A0A1D2MUP2</accession>
<evidence type="ECO:0000259" key="4">
    <source>
        <dbReference type="Pfam" id="PF00135"/>
    </source>
</evidence>
<dbReference type="EMBL" id="LJIJ01000508">
    <property type="protein sequence ID" value="ODM96726.1"/>
    <property type="molecule type" value="Genomic_DNA"/>
</dbReference>
<feature type="chain" id="PRO_5008904558" evidence="3">
    <location>
        <begin position="22"/>
        <end position="600"/>
    </location>
</feature>
<dbReference type="PANTHER" id="PTHR11559">
    <property type="entry name" value="CARBOXYLESTERASE"/>
    <property type="match status" value="1"/>
</dbReference>
<keyword evidence="3" id="KW-0732">Signal</keyword>
<feature type="signal peptide" evidence="3">
    <location>
        <begin position="1"/>
        <end position="21"/>
    </location>
</feature>
<dbReference type="InterPro" id="IPR029058">
    <property type="entry name" value="AB_hydrolase_fold"/>
</dbReference>
<dbReference type="InterPro" id="IPR002018">
    <property type="entry name" value="CarbesteraseB"/>
</dbReference>
<evidence type="ECO:0000256" key="1">
    <source>
        <dbReference type="ARBA" id="ARBA00023180"/>
    </source>
</evidence>
<dbReference type="InterPro" id="IPR050309">
    <property type="entry name" value="Type-B_Carboxylest/Lipase"/>
</dbReference>
<comment type="caution">
    <text evidence="5">The sequence shown here is derived from an EMBL/GenBank/DDBJ whole genome shotgun (WGS) entry which is preliminary data.</text>
</comment>
<proteinExistence type="predicted"/>
<reference evidence="5 6" key="1">
    <citation type="journal article" date="2016" name="Genome Biol. Evol.">
        <title>Gene Family Evolution Reflects Adaptation to Soil Environmental Stressors in the Genome of the Collembolan Orchesella cincta.</title>
        <authorList>
            <person name="Faddeeva-Vakhrusheva A."/>
            <person name="Derks M.F."/>
            <person name="Anvar S.Y."/>
            <person name="Agamennone V."/>
            <person name="Suring W."/>
            <person name="Smit S."/>
            <person name="van Straalen N.M."/>
            <person name="Roelofs D."/>
        </authorList>
    </citation>
    <scope>NUCLEOTIDE SEQUENCE [LARGE SCALE GENOMIC DNA]</scope>
    <source>
        <tissue evidence="5">Mixed pool</tissue>
    </source>
</reference>
<gene>
    <name evidence="5" type="ORF">Ocin01_09945</name>
</gene>
<dbReference type="Pfam" id="PF00135">
    <property type="entry name" value="COesterase"/>
    <property type="match status" value="1"/>
</dbReference>
<feature type="domain" description="Carboxylesterase type B" evidence="4">
    <location>
        <begin position="30"/>
        <end position="553"/>
    </location>
</feature>
<sequence>MAKRLKFDWITLLVSFCVINAATKNLSPESHLVQTQNGPIQGIVKEARGGAKYVAFLGLRYANPAVRFQPAEPLQEKWETPKVADTFGSVCPQSNWQQAQGDINCLFLNIYVPEKHLKTEGAPAKLPVMFWVHGGGFSSGEGNNYGPEYFMENEDIILVTVNYRLGFLTTGDDIIPSNIGLKDIVEALRFVHENIPAFKGDNSAVLIFGESAGSAAVHYLLMTPAAEGLVNAAILQSGVTSFWSYDPNPRQTAIKLAKESLGCESIQENAESLRNQSLQIRECLEKANMTQLLMSQVTFWPRWPTTNIISRFLPTAEVASESDDSYDPFFASRPQLSLSGKQNVYSSKIPVIIGITADEGATAFAKSVYDNKEKLQQLNSEWNKIAPITFCYEGHFPDNKLSEISEKIKNFYFGSNTVALENKQALADLYSDTGFLLPTLSVANEMARDGMSVYPYIFSYWGGSSIRSILSPNSADIFPGKAGHGDDLQYLFPHPLFGKEFKKGSEQEDFSKAFVDLWTSFAKNGKPTVKGSNGNTIDWKPIQFQNETVLGLELLEIDLTPSIIKLDLKDRIDFWRNLIQNYTQEKEAYEEETTTTKAEL</sequence>
<evidence type="ECO:0000313" key="5">
    <source>
        <dbReference type="EMBL" id="ODM96726.1"/>
    </source>
</evidence>
<dbReference type="Gene3D" id="3.40.50.1820">
    <property type="entry name" value="alpha/beta hydrolase"/>
    <property type="match status" value="1"/>
</dbReference>
<evidence type="ECO:0000313" key="6">
    <source>
        <dbReference type="Proteomes" id="UP000094527"/>
    </source>
</evidence>
<evidence type="ECO:0000256" key="2">
    <source>
        <dbReference type="SAM" id="Coils"/>
    </source>
</evidence>
<dbReference type="Proteomes" id="UP000094527">
    <property type="component" value="Unassembled WGS sequence"/>
</dbReference>
<keyword evidence="2" id="KW-0175">Coiled coil</keyword>
<dbReference type="OrthoDB" id="19653at2759"/>
<feature type="coiled-coil region" evidence="2">
    <location>
        <begin position="565"/>
        <end position="599"/>
    </location>
</feature>
<dbReference type="STRING" id="48709.A0A1D2MUP2"/>
<organism evidence="5 6">
    <name type="scientific">Orchesella cincta</name>
    <name type="common">Springtail</name>
    <name type="synonym">Podura cincta</name>
    <dbReference type="NCBI Taxonomy" id="48709"/>
    <lineage>
        <taxon>Eukaryota</taxon>
        <taxon>Metazoa</taxon>
        <taxon>Ecdysozoa</taxon>
        <taxon>Arthropoda</taxon>
        <taxon>Hexapoda</taxon>
        <taxon>Collembola</taxon>
        <taxon>Entomobryomorpha</taxon>
        <taxon>Entomobryoidea</taxon>
        <taxon>Orchesellidae</taxon>
        <taxon>Orchesellinae</taxon>
        <taxon>Orchesella</taxon>
    </lineage>
</organism>
<keyword evidence="1" id="KW-0325">Glycoprotein</keyword>
<evidence type="ECO:0000256" key="3">
    <source>
        <dbReference type="SAM" id="SignalP"/>
    </source>
</evidence>
<dbReference type="SUPFAM" id="SSF53474">
    <property type="entry name" value="alpha/beta-Hydrolases"/>
    <property type="match status" value="1"/>
</dbReference>
<keyword evidence="6" id="KW-1185">Reference proteome</keyword>
<name>A0A1D2MUP2_ORCCI</name>